<dbReference type="GO" id="GO:0033294">
    <property type="term" value="F:ectoine binding"/>
    <property type="evidence" value="ECO:0007669"/>
    <property type="project" value="InterPro"/>
</dbReference>
<sequence>MFKIDYKLKKCIFWTVAFSGMLCVSVNTSFAESDTLKRLKKQGYATVAVANEPPYSDIKSDGYVGGAAPDIARAVLKKLGVKDLKAKVIMYGAMIPALQARRVDMATSGLYIKPIRCKSIIYSEPDLCGAEAFAVPKGNPNNLATYEDIAANPSLKMTTCAGCAEEKYALDRGVKPSQIKYFSDPPSGIKMLQQGRVDVFALSGLGTQDLLKKTKDPNLELVMPVKGVPMGCAGTAFNMDDKEFRAEFNMALAAIKATGEFAAIIEPYGFSAEATASKSYLGQCPDGE</sequence>
<organism evidence="3">
    <name type="scientific">marine metagenome</name>
    <dbReference type="NCBI Taxonomy" id="408172"/>
    <lineage>
        <taxon>unclassified sequences</taxon>
        <taxon>metagenomes</taxon>
        <taxon>ecological metagenomes</taxon>
    </lineage>
</organism>
<dbReference type="PANTHER" id="PTHR35936">
    <property type="entry name" value="MEMBRANE-BOUND LYTIC MUREIN TRANSGLYCOSYLASE F"/>
    <property type="match status" value="1"/>
</dbReference>
<name>A0A381WCQ8_9ZZZZ</name>
<dbReference type="NCBIfam" id="TIGR02995">
    <property type="entry name" value="ectoine_ehuB"/>
    <property type="match status" value="1"/>
</dbReference>
<proteinExistence type="predicted"/>
<dbReference type="AlphaFoldDB" id="A0A381WCQ8"/>
<gene>
    <name evidence="3" type="ORF">METZ01_LOCUS103129</name>
</gene>
<dbReference type="SUPFAM" id="SSF53850">
    <property type="entry name" value="Periplasmic binding protein-like II"/>
    <property type="match status" value="1"/>
</dbReference>
<evidence type="ECO:0000259" key="2">
    <source>
        <dbReference type="SMART" id="SM00062"/>
    </source>
</evidence>
<dbReference type="EMBL" id="UINC01011385">
    <property type="protein sequence ID" value="SVA50275.1"/>
    <property type="molecule type" value="Genomic_DNA"/>
</dbReference>
<dbReference type="SMART" id="SM00062">
    <property type="entry name" value="PBPb"/>
    <property type="match status" value="1"/>
</dbReference>
<reference evidence="3" key="1">
    <citation type="submission" date="2018-05" db="EMBL/GenBank/DDBJ databases">
        <authorList>
            <person name="Lanie J.A."/>
            <person name="Ng W.-L."/>
            <person name="Kazmierczak K.M."/>
            <person name="Andrzejewski T.M."/>
            <person name="Davidsen T.M."/>
            <person name="Wayne K.J."/>
            <person name="Tettelin H."/>
            <person name="Glass J.I."/>
            <person name="Rusch D."/>
            <person name="Podicherti R."/>
            <person name="Tsui H.-C.T."/>
            <person name="Winkler M.E."/>
        </authorList>
    </citation>
    <scope>NUCLEOTIDE SEQUENCE</scope>
</reference>
<dbReference type="Pfam" id="PF00497">
    <property type="entry name" value="SBP_bac_3"/>
    <property type="match status" value="1"/>
</dbReference>
<dbReference type="InterPro" id="IPR014337">
    <property type="entry name" value="Ectoine_EhuB"/>
</dbReference>
<dbReference type="PANTHER" id="PTHR35936:SF17">
    <property type="entry name" value="ARGININE-BINDING EXTRACELLULAR PROTEIN ARTP"/>
    <property type="match status" value="1"/>
</dbReference>
<accession>A0A381WCQ8</accession>
<evidence type="ECO:0000313" key="3">
    <source>
        <dbReference type="EMBL" id="SVA50275.1"/>
    </source>
</evidence>
<dbReference type="Gene3D" id="3.40.190.10">
    <property type="entry name" value="Periplasmic binding protein-like II"/>
    <property type="match status" value="2"/>
</dbReference>
<evidence type="ECO:0000256" key="1">
    <source>
        <dbReference type="ARBA" id="ARBA00022729"/>
    </source>
</evidence>
<feature type="domain" description="Solute-binding protein family 3/N-terminal" evidence="2">
    <location>
        <begin position="44"/>
        <end position="272"/>
    </location>
</feature>
<keyword evidence="1" id="KW-0732">Signal</keyword>
<dbReference type="InterPro" id="IPR001638">
    <property type="entry name" value="Solute-binding_3/MltF_N"/>
</dbReference>
<protein>
    <recommendedName>
        <fullName evidence="2">Solute-binding protein family 3/N-terminal domain-containing protein</fullName>
    </recommendedName>
</protein>
<dbReference type="GO" id="GO:0051470">
    <property type="term" value="P:ectoine transmembrane transport"/>
    <property type="evidence" value="ECO:0007669"/>
    <property type="project" value="InterPro"/>
</dbReference>